<feature type="compositionally biased region" description="Low complexity" evidence="1">
    <location>
        <begin position="1"/>
        <end position="24"/>
    </location>
</feature>
<name>A0A0A9C417_ARUDO</name>
<reference evidence="2" key="2">
    <citation type="journal article" date="2015" name="Data Brief">
        <title>Shoot transcriptome of the giant reed, Arundo donax.</title>
        <authorList>
            <person name="Barrero R.A."/>
            <person name="Guerrero F.D."/>
            <person name="Moolhuijzen P."/>
            <person name="Goolsby J.A."/>
            <person name="Tidwell J."/>
            <person name="Bellgard S.E."/>
            <person name="Bellgard M.I."/>
        </authorList>
    </citation>
    <scope>NUCLEOTIDE SEQUENCE</scope>
    <source>
        <tissue evidence="2">Shoot tissue taken approximately 20 cm above the soil surface</tissue>
    </source>
</reference>
<organism evidence="2">
    <name type="scientific">Arundo donax</name>
    <name type="common">Giant reed</name>
    <name type="synonym">Donax arundinaceus</name>
    <dbReference type="NCBI Taxonomy" id="35708"/>
    <lineage>
        <taxon>Eukaryota</taxon>
        <taxon>Viridiplantae</taxon>
        <taxon>Streptophyta</taxon>
        <taxon>Embryophyta</taxon>
        <taxon>Tracheophyta</taxon>
        <taxon>Spermatophyta</taxon>
        <taxon>Magnoliopsida</taxon>
        <taxon>Liliopsida</taxon>
        <taxon>Poales</taxon>
        <taxon>Poaceae</taxon>
        <taxon>PACMAD clade</taxon>
        <taxon>Arundinoideae</taxon>
        <taxon>Arundineae</taxon>
        <taxon>Arundo</taxon>
    </lineage>
</organism>
<accession>A0A0A9C417</accession>
<dbReference type="AlphaFoldDB" id="A0A0A9C417"/>
<feature type="compositionally biased region" description="Basic residues" evidence="1">
    <location>
        <begin position="25"/>
        <end position="36"/>
    </location>
</feature>
<feature type="region of interest" description="Disordered" evidence="1">
    <location>
        <begin position="1"/>
        <end position="51"/>
    </location>
</feature>
<feature type="compositionally biased region" description="Low complexity" evidence="1">
    <location>
        <begin position="37"/>
        <end position="51"/>
    </location>
</feature>
<evidence type="ECO:0000256" key="1">
    <source>
        <dbReference type="SAM" id="MobiDB-lite"/>
    </source>
</evidence>
<reference evidence="2" key="1">
    <citation type="submission" date="2014-09" db="EMBL/GenBank/DDBJ databases">
        <authorList>
            <person name="Magalhaes I.L.F."/>
            <person name="Oliveira U."/>
            <person name="Santos F.R."/>
            <person name="Vidigal T.H.D.A."/>
            <person name="Brescovit A.D."/>
            <person name="Santos A.J."/>
        </authorList>
    </citation>
    <scope>NUCLEOTIDE SEQUENCE</scope>
    <source>
        <tissue evidence="2">Shoot tissue taken approximately 20 cm above the soil surface</tissue>
    </source>
</reference>
<evidence type="ECO:0000313" key="2">
    <source>
        <dbReference type="EMBL" id="JAD69178.1"/>
    </source>
</evidence>
<protein>
    <submittedName>
        <fullName evidence="2">Uncharacterized protein</fullName>
    </submittedName>
</protein>
<proteinExistence type="predicted"/>
<sequence>MSTCSCGTRTSRSTPSTLSGTSPSSRRKASRCRSRRSTAAPRSTTPSRCGR</sequence>
<dbReference type="EMBL" id="GBRH01228717">
    <property type="protein sequence ID" value="JAD69178.1"/>
    <property type="molecule type" value="Transcribed_RNA"/>
</dbReference>